<name>A0A9W4T2C7_9GLOM</name>
<feature type="region of interest" description="Disordered" evidence="1">
    <location>
        <begin position="15"/>
        <end position="36"/>
    </location>
</feature>
<sequence length="89" mass="10058">MDDFSDIDEIDAAASFNTNDKQVDSDNNTVKSEDDTNLSKSEETIAFFSRKTQVKEVYYSTVPIEYPKTSEEGVAITYNITGWTNPRDC</sequence>
<gene>
    <name evidence="2" type="ORF">FWILDA_LOCUS14550</name>
</gene>
<organism evidence="2 3">
    <name type="scientific">Funneliformis geosporum</name>
    <dbReference type="NCBI Taxonomy" id="1117311"/>
    <lineage>
        <taxon>Eukaryota</taxon>
        <taxon>Fungi</taxon>
        <taxon>Fungi incertae sedis</taxon>
        <taxon>Mucoromycota</taxon>
        <taxon>Glomeromycotina</taxon>
        <taxon>Glomeromycetes</taxon>
        <taxon>Glomerales</taxon>
        <taxon>Glomeraceae</taxon>
        <taxon>Funneliformis</taxon>
    </lineage>
</organism>
<dbReference type="OrthoDB" id="2370288at2759"/>
<evidence type="ECO:0000313" key="3">
    <source>
        <dbReference type="Proteomes" id="UP001153678"/>
    </source>
</evidence>
<dbReference type="Proteomes" id="UP001153678">
    <property type="component" value="Unassembled WGS sequence"/>
</dbReference>
<comment type="caution">
    <text evidence="2">The sequence shown here is derived from an EMBL/GenBank/DDBJ whole genome shotgun (WGS) entry which is preliminary data.</text>
</comment>
<dbReference type="AlphaFoldDB" id="A0A9W4T2C7"/>
<reference evidence="2" key="1">
    <citation type="submission" date="2022-08" db="EMBL/GenBank/DDBJ databases">
        <authorList>
            <person name="Kallberg Y."/>
            <person name="Tangrot J."/>
            <person name="Rosling A."/>
        </authorList>
    </citation>
    <scope>NUCLEOTIDE SEQUENCE</scope>
    <source>
        <strain evidence="2">Wild A</strain>
    </source>
</reference>
<proteinExistence type="predicted"/>
<keyword evidence="3" id="KW-1185">Reference proteome</keyword>
<feature type="compositionally biased region" description="Polar residues" evidence="1">
    <location>
        <begin position="15"/>
        <end position="30"/>
    </location>
</feature>
<evidence type="ECO:0000256" key="1">
    <source>
        <dbReference type="SAM" id="MobiDB-lite"/>
    </source>
</evidence>
<accession>A0A9W4T2C7</accession>
<evidence type="ECO:0000313" key="2">
    <source>
        <dbReference type="EMBL" id="CAI2190386.1"/>
    </source>
</evidence>
<protein>
    <submittedName>
        <fullName evidence="2">5348_t:CDS:1</fullName>
    </submittedName>
</protein>
<dbReference type="EMBL" id="CAMKVN010006530">
    <property type="protein sequence ID" value="CAI2190386.1"/>
    <property type="molecule type" value="Genomic_DNA"/>
</dbReference>